<dbReference type="InterPro" id="IPR011009">
    <property type="entry name" value="Kinase-like_dom_sf"/>
</dbReference>
<accession>A0A9P7G159</accession>
<dbReference type="OrthoDB" id="5579860at2759"/>
<keyword evidence="4" id="KW-1185">Reference proteome</keyword>
<dbReference type="InterPro" id="IPR008271">
    <property type="entry name" value="Ser/Thr_kinase_AS"/>
</dbReference>
<protein>
    <recommendedName>
        <fullName evidence="1">non-specific serine/threonine protein kinase</fullName>
        <ecNumber evidence="1">2.7.11.1</ecNumber>
    </recommendedName>
</protein>
<dbReference type="InterPro" id="IPR050235">
    <property type="entry name" value="CK1_Ser-Thr_kinase"/>
</dbReference>
<dbReference type="EMBL" id="JABCKV010001107">
    <property type="protein sequence ID" value="KAG5640158.1"/>
    <property type="molecule type" value="Genomic_DNA"/>
</dbReference>
<dbReference type="GO" id="GO:0005524">
    <property type="term" value="F:ATP binding"/>
    <property type="evidence" value="ECO:0007669"/>
    <property type="project" value="InterPro"/>
</dbReference>
<dbReference type="PANTHER" id="PTHR11909">
    <property type="entry name" value="CASEIN KINASE-RELATED"/>
    <property type="match status" value="1"/>
</dbReference>
<dbReference type="AlphaFoldDB" id="A0A9P7G159"/>
<organism evidence="3 4">
    <name type="scientific">Asterophora parasitica</name>
    <dbReference type="NCBI Taxonomy" id="117018"/>
    <lineage>
        <taxon>Eukaryota</taxon>
        <taxon>Fungi</taxon>
        <taxon>Dikarya</taxon>
        <taxon>Basidiomycota</taxon>
        <taxon>Agaricomycotina</taxon>
        <taxon>Agaricomycetes</taxon>
        <taxon>Agaricomycetidae</taxon>
        <taxon>Agaricales</taxon>
        <taxon>Tricholomatineae</taxon>
        <taxon>Lyophyllaceae</taxon>
        <taxon>Asterophora</taxon>
    </lineage>
</organism>
<evidence type="ECO:0000313" key="3">
    <source>
        <dbReference type="EMBL" id="KAG5640158.1"/>
    </source>
</evidence>
<dbReference type="PROSITE" id="PS00108">
    <property type="entry name" value="PROTEIN_KINASE_ST"/>
    <property type="match status" value="1"/>
</dbReference>
<evidence type="ECO:0000259" key="2">
    <source>
        <dbReference type="PROSITE" id="PS50011"/>
    </source>
</evidence>
<dbReference type="SUPFAM" id="SSF56112">
    <property type="entry name" value="Protein kinase-like (PK-like)"/>
    <property type="match status" value="1"/>
</dbReference>
<dbReference type="InterPro" id="IPR000719">
    <property type="entry name" value="Prot_kinase_dom"/>
</dbReference>
<reference evidence="3" key="2">
    <citation type="submission" date="2021-10" db="EMBL/GenBank/DDBJ databases">
        <title>Phylogenomics reveals ancestral predisposition of the termite-cultivated fungus Termitomyces towards a domesticated lifestyle.</title>
        <authorList>
            <person name="Auxier B."/>
            <person name="Grum-Grzhimaylo A."/>
            <person name="Cardenas M.E."/>
            <person name="Lodge J.D."/>
            <person name="Laessoe T."/>
            <person name="Pedersen O."/>
            <person name="Smith M.E."/>
            <person name="Kuyper T.W."/>
            <person name="Franco-Molano E.A."/>
            <person name="Baroni T.J."/>
            <person name="Aanen D.K."/>
        </authorList>
    </citation>
    <scope>NUCLEOTIDE SEQUENCE</scope>
    <source>
        <strain evidence="3">AP01</strain>
        <tissue evidence="3">Mycelium</tissue>
    </source>
</reference>
<dbReference type="GO" id="GO:0004674">
    <property type="term" value="F:protein serine/threonine kinase activity"/>
    <property type="evidence" value="ECO:0007669"/>
    <property type="project" value="UniProtKB-EC"/>
</dbReference>
<comment type="caution">
    <text evidence="3">The sequence shown here is derived from an EMBL/GenBank/DDBJ whole genome shotgun (WGS) entry which is preliminary data.</text>
</comment>
<name>A0A9P7G159_9AGAR</name>
<dbReference type="Proteomes" id="UP000775547">
    <property type="component" value="Unassembled WGS sequence"/>
</dbReference>
<evidence type="ECO:0000313" key="4">
    <source>
        <dbReference type="Proteomes" id="UP000775547"/>
    </source>
</evidence>
<dbReference type="Gene3D" id="1.10.510.10">
    <property type="entry name" value="Transferase(Phosphotransferase) domain 1"/>
    <property type="match status" value="1"/>
</dbReference>
<feature type="non-terminal residue" evidence="3">
    <location>
        <position position="196"/>
    </location>
</feature>
<gene>
    <name evidence="3" type="ORF">DXG03_000902</name>
</gene>
<dbReference type="Pfam" id="PF00069">
    <property type="entry name" value="Pkinase"/>
    <property type="match status" value="1"/>
</dbReference>
<proteinExistence type="predicted"/>
<sequence length="196" mass="22293">IVYLARSPTGALIALKKQHVTRHVANLMLRHEACAMVLLKGHPSIPYVDAWGRSQYYEYLTMQLLGPTLAKSFGKGKRLDIPSAARAAEQMLDVLSHIHGSIIHSDIKPGNILFGAENDSSGRFYFVDFGFASYYRDLVHLPMETDRKFMGTSYYASLNVHRRHTLARRDDMESLAYTLLDLEGARFPQRQYVTWA</sequence>
<reference evidence="3" key="1">
    <citation type="submission" date="2020-07" db="EMBL/GenBank/DDBJ databases">
        <authorList>
            <person name="Nieuwenhuis M."/>
            <person name="Van De Peppel L.J.J."/>
        </authorList>
    </citation>
    <scope>NUCLEOTIDE SEQUENCE</scope>
    <source>
        <strain evidence="3">AP01</strain>
        <tissue evidence="3">Mycelium</tissue>
    </source>
</reference>
<dbReference type="PROSITE" id="PS50011">
    <property type="entry name" value="PROTEIN_KINASE_DOM"/>
    <property type="match status" value="1"/>
</dbReference>
<feature type="domain" description="Protein kinase" evidence="2">
    <location>
        <begin position="1"/>
        <end position="196"/>
    </location>
</feature>
<dbReference type="SMART" id="SM00220">
    <property type="entry name" value="S_TKc"/>
    <property type="match status" value="1"/>
</dbReference>
<evidence type="ECO:0000256" key="1">
    <source>
        <dbReference type="ARBA" id="ARBA00012513"/>
    </source>
</evidence>
<dbReference type="EC" id="2.7.11.1" evidence="1"/>